<dbReference type="CDD" id="cd06919">
    <property type="entry name" value="Asp_decarbox"/>
    <property type="match status" value="1"/>
</dbReference>
<dbReference type="Gene3D" id="2.40.40.20">
    <property type="match status" value="1"/>
</dbReference>
<dbReference type="PANTHER" id="PTHR21012">
    <property type="entry name" value="ASPARTATE 1-DECARBOXYLASE"/>
    <property type="match status" value="1"/>
</dbReference>
<dbReference type="GO" id="GO:0004068">
    <property type="term" value="F:aspartate 1-decarboxylase activity"/>
    <property type="evidence" value="ECO:0007669"/>
    <property type="project" value="UniProtKB-EC"/>
</dbReference>
<keyword evidence="8 9" id="KW-0670">Pyruvate</keyword>
<accession>A0ABY1ZJZ1</accession>
<dbReference type="PANTHER" id="PTHR21012:SF0">
    <property type="entry name" value="ASPARTATE 1-DECARBOXYLASE"/>
    <property type="match status" value="1"/>
</dbReference>
<feature type="binding site" evidence="9">
    <location>
        <begin position="73"/>
        <end position="75"/>
    </location>
    <ligand>
        <name>substrate</name>
    </ligand>
</feature>
<dbReference type="EMBL" id="SJDL01000035">
    <property type="protein sequence ID" value="TBW50331.1"/>
    <property type="molecule type" value="Genomic_DNA"/>
</dbReference>
<dbReference type="PIRSF" id="PIRSF006246">
    <property type="entry name" value="Asp_decarbox"/>
    <property type="match status" value="1"/>
</dbReference>
<evidence type="ECO:0000256" key="8">
    <source>
        <dbReference type="ARBA" id="ARBA00023317"/>
    </source>
</evidence>
<comment type="PTM">
    <text evidence="9">Is synthesized initially as an inactive proenzyme, which is activated by self-cleavage at a specific serine bond to produce a beta-subunit with a hydroxyl group at its C-terminus and an alpha-subunit with a pyruvoyl group at its N-terminus.</text>
</comment>
<dbReference type="Proteomes" id="UP000313645">
    <property type="component" value="Unassembled WGS sequence"/>
</dbReference>
<keyword evidence="1 9" id="KW-0963">Cytoplasm</keyword>
<evidence type="ECO:0000256" key="6">
    <source>
        <dbReference type="ARBA" id="ARBA00023239"/>
    </source>
</evidence>
<dbReference type="Pfam" id="PF02261">
    <property type="entry name" value="Asp_decarbox"/>
    <property type="match status" value="1"/>
</dbReference>
<gene>
    <name evidence="9" type="primary">panD</name>
    <name evidence="10" type="ORF">EZI54_18280</name>
</gene>
<dbReference type="EC" id="4.1.1.11" evidence="9"/>
<feature type="modified residue" description="Pyruvic acid (Ser)" evidence="9">
    <location>
        <position position="25"/>
    </location>
</feature>
<keyword evidence="6 9" id="KW-0456">Lyase</keyword>
<evidence type="ECO:0000256" key="3">
    <source>
        <dbReference type="ARBA" id="ARBA00022793"/>
    </source>
</evidence>
<evidence type="ECO:0000256" key="9">
    <source>
        <dbReference type="HAMAP-Rule" id="MF_00446"/>
    </source>
</evidence>
<keyword evidence="4 9" id="KW-0068">Autocatalytic cleavage</keyword>
<feature type="chain" id="PRO_5044909760" description="Aspartate 1-decarboxylase beta chain" evidence="9">
    <location>
        <begin position="1"/>
        <end position="24"/>
    </location>
</feature>
<comment type="catalytic activity">
    <reaction evidence="9">
        <text>L-aspartate + H(+) = beta-alanine + CO2</text>
        <dbReference type="Rhea" id="RHEA:19497"/>
        <dbReference type="ChEBI" id="CHEBI:15378"/>
        <dbReference type="ChEBI" id="CHEBI:16526"/>
        <dbReference type="ChEBI" id="CHEBI:29991"/>
        <dbReference type="ChEBI" id="CHEBI:57966"/>
        <dbReference type="EC" id="4.1.1.11"/>
    </reaction>
</comment>
<feature type="chain" id="PRO_5044909761" description="Aspartate 1-decarboxylase alpha chain" evidence="9">
    <location>
        <begin position="25"/>
        <end position="122"/>
    </location>
</feature>
<feature type="binding site" evidence="9">
    <location>
        <position position="57"/>
    </location>
    <ligand>
        <name>substrate</name>
    </ligand>
</feature>
<keyword evidence="5 9" id="KW-0865">Zymogen</keyword>
<evidence type="ECO:0000313" key="11">
    <source>
        <dbReference type="Proteomes" id="UP000313645"/>
    </source>
</evidence>
<organism evidence="10 11">
    <name type="scientific">Marinobacter halodurans</name>
    <dbReference type="NCBI Taxonomy" id="2528979"/>
    <lineage>
        <taxon>Bacteria</taxon>
        <taxon>Pseudomonadati</taxon>
        <taxon>Pseudomonadota</taxon>
        <taxon>Gammaproteobacteria</taxon>
        <taxon>Pseudomonadales</taxon>
        <taxon>Marinobacteraceae</taxon>
        <taxon>Marinobacter</taxon>
    </lineage>
</organism>
<comment type="function">
    <text evidence="9">Catalyzes the pyruvoyl-dependent decarboxylation of aspartate to produce beta-alanine.</text>
</comment>
<dbReference type="HAMAP" id="MF_00446">
    <property type="entry name" value="PanD"/>
    <property type="match status" value="1"/>
</dbReference>
<evidence type="ECO:0000256" key="2">
    <source>
        <dbReference type="ARBA" id="ARBA00022655"/>
    </source>
</evidence>
<reference evidence="10 11" key="1">
    <citation type="submission" date="2019-02" db="EMBL/GenBank/DDBJ databases">
        <title>Marinobacter halodurans sp. nov., a marine bacterium isolated from sea tidal flat.</title>
        <authorList>
            <person name="Yoo Y."/>
            <person name="Lee D.W."/>
            <person name="Kim B.S."/>
            <person name="Kim J.-J."/>
        </authorList>
    </citation>
    <scope>NUCLEOTIDE SEQUENCE [LARGE SCALE GENOMIC DNA]</scope>
    <source>
        <strain evidence="10 11">YJ-S3-2</strain>
    </source>
</reference>
<comment type="cofactor">
    <cofactor evidence="9">
        <name>pyruvate</name>
        <dbReference type="ChEBI" id="CHEBI:15361"/>
    </cofactor>
    <text evidence="9">Binds 1 pyruvoyl group covalently per subunit.</text>
</comment>
<keyword evidence="2 9" id="KW-0566">Pantothenate biosynthesis</keyword>
<evidence type="ECO:0000256" key="7">
    <source>
        <dbReference type="ARBA" id="ARBA00023270"/>
    </source>
</evidence>
<feature type="active site" description="Proton donor" evidence="9">
    <location>
        <position position="58"/>
    </location>
</feature>
<dbReference type="NCBIfam" id="TIGR00223">
    <property type="entry name" value="panD"/>
    <property type="match status" value="1"/>
</dbReference>
<dbReference type="InterPro" id="IPR009010">
    <property type="entry name" value="Asp_de-COase-like_dom_sf"/>
</dbReference>
<dbReference type="InterPro" id="IPR003190">
    <property type="entry name" value="Asp_decarbox"/>
</dbReference>
<evidence type="ECO:0000256" key="4">
    <source>
        <dbReference type="ARBA" id="ARBA00022813"/>
    </source>
</evidence>
<name>A0ABY1ZJZ1_9GAMM</name>
<feature type="active site" description="Schiff-base intermediate with substrate; via pyruvic acid" evidence="9">
    <location>
        <position position="25"/>
    </location>
</feature>
<dbReference type="SUPFAM" id="SSF50692">
    <property type="entry name" value="ADC-like"/>
    <property type="match status" value="1"/>
</dbReference>
<keyword evidence="11" id="KW-1185">Reference proteome</keyword>
<dbReference type="RefSeq" id="WP_131483326.1">
    <property type="nucleotide sequence ID" value="NZ_SJDL01000035.1"/>
</dbReference>
<comment type="caution">
    <text evidence="10">The sequence shown here is derived from an EMBL/GenBank/DDBJ whole genome shotgun (WGS) entry which is preliminary data.</text>
</comment>
<protein>
    <recommendedName>
        <fullName evidence="9">Aspartate 1-decarboxylase</fullName>
        <ecNumber evidence="9">4.1.1.11</ecNumber>
    </recommendedName>
    <alternativeName>
        <fullName evidence="9">Aspartate alpha-decarboxylase</fullName>
    </alternativeName>
    <component>
        <recommendedName>
            <fullName evidence="9">Aspartate 1-decarboxylase beta chain</fullName>
        </recommendedName>
    </component>
    <component>
        <recommendedName>
            <fullName evidence="9">Aspartate 1-decarboxylase alpha chain</fullName>
        </recommendedName>
    </component>
</protein>
<proteinExistence type="inferred from homology"/>
<comment type="similarity">
    <text evidence="9">Belongs to the PanD family.</text>
</comment>
<comment type="pathway">
    <text evidence="9">Cofactor biosynthesis; (R)-pantothenate biosynthesis; beta-alanine from L-aspartate: step 1/1.</text>
</comment>
<evidence type="ECO:0000256" key="1">
    <source>
        <dbReference type="ARBA" id="ARBA00022490"/>
    </source>
</evidence>
<evidence type="ECO:0000256" key="5">
    <source>
        <dbReference type="ARBA" id="ARBA00023145"/>
    </source>
</evidence>
<sequence length="122" mass="13535">MYTKMLKAKIHRATVTQVELDYEGSCGIDRNLLEKSGIRPNEQIDVYNITNGKRLTTYAIVAPAGSGMISLNGAAAHYAKPGHLVIVCAYGLYAESELDAYEPVIVHVDPQNRVREVRPEYL</sequence>
<keyword evidence="3 9" id="KW-0210">Decarboxylase</keyword>
<evidence type="ECO:0000313" key="10">
    <source>
        <dbReference type="EMBL" id="TBW50331.1"/>
    </source>
</evidence>
<comment type="subcellular location">
    <subcellularLocation>
        <location evidence="9">Cytoplasm</location>
    </subcellularLocation>
</comment>
<keyword evidence="7 9" id="KW-0704">Schiff base</keyword>
<comment type="subunit">
    <text evidence="9">Heterooctamer of four alpha and four beta subunits.</text>
</comment>